<name>A0A6J6E532_9ZZZZ</name>
<gene>
    <name evidence="1" type="ORF">UFOPK1683_00668</name>
</gene>
<organism evidence="1">
    <name type="scientific">freshwater metagenome</name>
    <dbReference type="NCBI Taxonomy" id="449393"/>
    <lineage>
        <taxon>unclassified sequences</taxon>
        <taxon>metagenomes</taxon>
        <taxon>ecological metagenomes</taxon>
    </lineage>
</organism>
<reference evidence="1" key="1">
    <citation type="submission" date="2020-05" db="EMBL/GenBank/DDBJ databases">
        <authorList>
            <person name="Chiriac C."/>
            <person name="Salcher M."/>
            <person name="Ghai R."/>
            <person name="Kavagutti S V."/>
        </authorList>
    </citation>
    <scope>NUCLEOTIDE SEQUENCE</scope>
</reference>
<proteinExistence type="predicted"/>
<evidence type="ECO:0000313" key="1">
    <source>
        <dbReference type="EMBL" id="CAB4570926.1"/>
    </source>
</evidence>
<accession>A0A6J6E532</accession>
<sequence>MRLKNRVLGFDWVRQMSTGMGFENFGAMNTLDNYYLCSYPQFPIDSIDCIVLDTMVVNDLYAFVESGEDGKKITPKILDLIRTVAINGNAAVMERSWQHQIDTATPISEYLKPKGSDMAEGLELLHFIKYSSKKDFESLKRGEVVIADIPKAIEFRKGESLAFGFSVESFIAIIAQNWLGIAILLEHERKAPKSDSSQGRSAVTKELVQSQIDAYKFWLKDMKARGLGISSELRLLSNLAFFGGHMPGIHGEKVTFADMAKLDEQSKYSKSRIARNIAFDFQHLKMAREMRMGFINNSQTIERKYAALLTRDNVLAATVGFVREEALIHHKAIVASYKWPIDSTFTFFHEEEHAYAGFYGAPRSSEDLLEATEVVKQLEDFLPRLDS</sequence>
<dbReference type="EMBL" id="CAEZTL010000058">
    <property type="protein sequence ID" value="CAB4570926.1"/>
    <property type="molecule type" value="Genomic_DNA"/>
</dbReference>
<dbReference type="AlphaFoldDB" id="A0A6J6E532"/>
<protein>
    <submittedName>
        <fullName evidence="1">Unannotated protein</fullName>
    </submittedName>
</protein>